<evidence type="ECO:0000313" key="2">
    <source>
        <dbReference type="Proteomes" id="UP001207930"/>
    </source>
</evidence>
<evidence type="ECO:0000313" key="1">
    <source>
        <dbReference type="EMBL" id="MCW1884490.1"/>
    </source>
</evidence>
<proteinExistence type="predicted"/>
<dbReference type="Pfam" id="PF04255">
    <property type="entry name" value="DUF433"/>
    <property type="match status" value="1"/>
</dbReference>
<dbReference type="SUPFAM" id="SSF46689">
    <property type="entry name" value="Homeodomain-like"/>
    <property type="match status" value="1"/>
</dbReference>
<protein>
    <submittedName>
        <fullName evidence="1">DUF433 domain-containing protein</fullName>
    </submittedName>
</protein>
<comment type="caution">
    <text evidence="1">The sequence shown here is derived from an EMBL/GenBank/DDBJ whole genome shotgun (WGS) entry which is preliminary data.</text>
</comment>
<dbReference type="EMBL" id="JAPDDS010000003">
    <property type="protein sequence ID" value="MCW1884490.1"/>
    <property type="molecule type" value="Genomic_DNA"/>
</dbReference>
<sequence length="84" mass="9195">MISPSGDRQSLLGRIVIDPEICHGKPVVRGLRYTVESLLEYLAGGDSVDDILAEFPDLEREDLLACLQHAAVSMKVHSRHLAVA</sequence>
<dbReference type="InterPro" id="IPR036388">
    <property type="entry name" value="WH-like_DNA-bd_sf"/>
</dbReference>
<dbReference type="PANTHER" id="PTHR34849:SF3">
    <property type="entry name" value="SSR2962 PROTEIN"/>
    <property type="match status" value="1"/>
</dbReference>
<organism evidence="1 2">
    <name type="scientific">Luteolibacter flavescens</name>
    <dbReference type="NCBI Taxonomy" id="1859460"/>
    <lineage>
        <taxon>Bacteria</taxon>
        <taxon>Pseudomonadati</taxon>
        <taxon>Verrucomicrobiota</taxon>
        <taxon>Verrucomicrobiia</taxon>
        <taxon>Verrucomicrobiales</taxon>
        <taxon>Verrucomicrobiaceae</taxon>
        <taxon>Luteolibacter</taxon>
    </lineage>
</organism>
<name>A0ABT3FLP6_9BACT</name>
<dbReference type="RefSeq" id="WP_264500450.1">
    <property type="nucleotide sequence ID" value="NZ_JAPDDS010000003.1"/>
</dbReference>
<keyword evidence="2" id="KW-1185">Reference proteome</keyword>
<dbReference type="PANTHER" id="PTHR34849">
    <property type="entry name" value="SSL5025 PROTEIN"/>
    <property type="match status" value="1"/>
</dbReference>
<dbReference type="InterPro" id="IPR009057">
    <property type="entry name" value="Homeodomain-like_sf"/>
</dbReference>
<reference evidence="1 2" key="1">
    <citation type="submission" date="2022-10" db="EMBL/GenBank/DDBJ databases">
        <title>Luteolibacter flavescens strain MCCC 1K03193, whole genome shotgun sequencing project.</title>
        <authorList>
            <person name="Zhao G."/>
            <person name="Shen L."/>
        </authorList>
    </citation>
    <scope>NUCLEOTIDE SEQUENCE [LARGE SCALE GENOMIC DNA]</scope>
    <source>
        <strain evidence="1 2">MCCC 1K03193</strain>
    </source>
</reference>
<dbReference type="InterPro" id="IPR007367">
    <property type="entry name" value="DUF433"/>
</dbReference>
<gene>
    <name evidence="1" type="ORF">OKA04_07085</name>
</gene>
<accession>A0ABT3FLP6</accession>
<dbReference type="Proteomes" id="UP001207930">
    <property type="component" value="Unassembled WGS sequence"/>
</dbReference>
<dbReference type="Gene3D" id="1.10.10.10">
    <property type="entry name" value="Winged helix-like DNA-binding domain superfamily/Winged helix DNA-binding domain"/>
    <property type="match status" value="1"/>
</dbReference>